<accession>A0ABT6Q1M0</accession>
<dbReference type="SUPFAM" id="SSF75005">
    <property type="entry name" value="Arabinanase/levansucrase/invertase"/>
    <property type="match status" value="1"/>
</dbReference>
<gene>
    <name evidence="4" type="ORF">QJV27_06475</name>
</gene>
<keyword evidence="5" id="KW-1185">Reference proteome</keyword>
<dbReference type="Gene3D" id="2.115.10.20">
    <property type="entry name" value="Glycosyl hydrolase domain, family 43"/>
    <property type="match status" value="1"/>
</dbReference>
<evidence type="ECO:0000259" key="3">
    <source>
        <dbReference type="Pfam" id="PF24793"/>
    </source>
</evidence>
<dbReference type="InterPro" id="IPR056442">
    <property type="entry name" value="GINT1_N"/>
</dbReference>
<dbReference type="Proteomes" id="UP001431634">
    <property type="component" value="Unassembled WGS sequence"/>
</dbReference>
<comment type="caution">
    <text evidence="4">The sequence shown here is derived from an EMBL/GenBank/DDBJ whole genome shotgun (WGS) entry which is preliminary data.</text>
</comment>
<keyword evidence="1" id="KW-0624">Polysaccharide degradation</keyword>
<keyword evidence="2" id="KW-0119">Carbohydrate metabolism</keyword>
<evidence type="ECO:0000256" key="2">
    <source>
        <dbReference type="ARBA" id="ARBA00023277"/>
    </source>
</evidence>
<keyword evidence="1" id="KW-0858">Xylan degradation</keyword>
<evidence type="ECO:0000313" key="5">
    <source>
        <dbReference type="Proteomes" id="UP001431634"/>
    </source>
</evidence>
<evidence type="ECO:0000313" key="4">
    <source>
        <dbReference type="EMBL" id="MDI2091011.1"/>
    </source>
</evidence>
<organism evidence="4 5">
    <name type="scientific">Commensalibacter oyaizuii</name>
    <dbReference type="NCBI Taxonomy" id="3043873"/>
    <lineage>
        <taxon>Bacteria</taxon>
        <taxon>Pseudomonadati</taxon>
        <taxon>Pseudomonadota</taxon>
        <taxon>Alphaproteobacteria</taxon>
        <taxon>Acetobacterales</taxon>
        <taxon>Acetobacteraceae</taxon>
    </lineage>
</organism>
<dbReference type="PANTHER" id="PTHR43772:SF2">
    <property type="entry name" value="PUTATIVE (AFU_ORTHOLOGUE AFUA_2G04480)-RELATED"/>
    <property type="match status" value="1"/>
</dbReference>
<dbReference type="InterPro" id="IPR023296">
    <property type="entry name" value="Glyco_hydro_beta-prop_sf"/>
</dbReference>
<feature type="domain" description="Glucosamine inositolphosphorylceramide transferase 1 N-terminal" evidence="3">
    <location>
        <begin position="40"/>
        <end position="241"/>
    </location>
</feature>
<evidence type="ECO:0000256" key="1">
    <source>
        <dbReference type="ARBA" id="ARBA00022651"/>
    </source>
</evidence>
<dbReference type="InterPro" id="IPR052176">
    <property type="entry name" value="Glycosyl_Hydrlase_43_Enz"/>
</dbReference>
<name>A0ABT6Q1M0_9PROT</name>
<proteinExistence type="predicted"/>
<sequence length="302" mass="35059">MSIFETDIWRLGIIKAPIHEVISKQEVQHVYWLDEEPKLKFLADPFGLYKNNKLYIFAEAYDYRNRHGYIELLVFNHLLQLLDRRPVLQEPWHLSYPMIIEDRGEIYMLPEAYKSGKTTLYKAIEFPYRWEKVKQFNFPEIVIDPTVTFYQGLWWMFYTSADSGYSRQGNLSVAYTDDLMGSWSLHPSNPVRITPFSARPGGNAVVTKKGIILPTQNCTRTYGGSLSFLQITTLTPNSFEAHVVGSLKTNTIFDSYRNGIHTLSAAGDYTLIDAKQIIKRPFHRLITDSNYYVKRCIKSPVF</sequence>
<dbReference type="PANTHER" id="PTHR43772">
    <property type="entry name" value="ENDO-1,4-BETA-XYLANASE"/>
    <property type="match status" value="1"/>
</dbReference>
<dbReference type="RefSeq" id="WP_281448122.1">
    <property type="nucleotide sequence ID" value="NZ_JASBAO010000001.1"/>
</dbReference>
<dbReference type="Pfam" id="PF24793">
    <property type="entry name" value="GINT1_N"/>
    <property type="match status" value="1"/>
</dbReference>
<dbReference type="EMBL" id="JASBAO010000001">
    <property type="protein sequence ID" value="MDI2091011.1"/>
    <property type="molecule type" value="Genomic_DNA"/>
</dbReference>
<keyword evidence="4" id="KW-0808">Transferase</keyword>
<dbReference type="GO" id="GO:0016740">
    <property type="term" value="F:transferase activity"/>
    <property type="evidence" value="ECO:0007669"/>
    <property type="project" value="UniProtKB-KW"/>
</dbReference>
<protein>
    <submittedName>
        <fullName evidence="4">Formyl transferase</fullName>
    </submittedName>
</protein>
<reference evidence="4" key="1">
    <citation type="submission" date="2023-05" db="EMBL/GenBank/DDBJ databases">
        <title>Whole genome sequence of Commensalibacter sp.</title>
        <authorList>
            <person name="Charoenyingcharoen P."/>
            <person name="Yukphan P."/>
        </authorList>
    </citation>
    <scope>NUCLEOTIDE SEQUENCE</scope>
    <source>
        <strain evidence="4">TBRC 16381</strain>
    </source>
</reference>